<name>A0A5D3DQS8_CUCMM</name>
<organism evidence="1 2">
    <name type="scientific">Cucumis melo var. makuwa</name>
    <name type="common">Oriental melon</name>
    <dbReference type="NCBI Taxonomy" id="1194695"/>
    <lineage>
        <taxon>Eukaryota</taxon>
        <taxon>Viridiplantae</taxon>
        <taxon>Streptophyta</taxon>
        <taxon>Embryophyta</taxon>
        <taxon>Tracheophyta</taxon>
        <taxon>Spermatophyta</taxon>
        <taxon>Magnoliopsida</taxon>
        <taxon>eudicotyledons</taxon>
        <taxon>Gunneridae</taxon>
        <taxon>Pentapetalae</taxon>
        <taxon>rosids</taxon>
        <taxon>fabids</taxon>
        <taxon>Cucurbitales</taxon>
        <taxon>Cucurbitaceae</taxon>
        <taxon>Benincaseae</taxon>
        <taxon>Cucumis</taxon>
    </lineage>
</organism>
<accession>A0A5D3DQS8</accession>
<reference evidence="1 2" key="1">
    <citation type="submission" date="2019-08" db="EMBL/GenBank/DDBJ databases">
        <title>Draft genome sequences of two oriental melons (Cucumis melo L. var makuwa).</title>
        <authorList>
            <person name="Kwon S.-Y."/>
        </authorList>
    </citation>
    <scope>NUCLEOTIDE SEQUENCE [LARGE SCALE GENOMIC DNA]</scope>
    <source>
        <strain evidence="2">cv. Chang Bougi</strain>
        <tissue evidence="1">Leaf</tissue>
    </source>
</reference>
<proteinExistence type="predicted"/>
<protein>
    <submittedName>
        <fullName evidence="1">Ty3-gypsy retrotransposon protein</fullName>
    </submittedName>
</protein>
<dbReference type="Proteomes" id="UP000321947">
    <property type="component" value="Unassembled WGS sequence"/>
</dbReference>
<gene>
    <name evidence="1" type="ORF">E5676_scaffold436G001280</name>
</gene>
<sequence>MYAIHQGQGSNIAQSILKKLIESPKAGIVIKENPVYENSDSAPSKSKKEAHPNVMSIMIADIMVEAAMTEMERNINLLMKVVEERNHEISALRDQMRTCETAESNKTSIFKADDKEKAVLQENQMQQSISVASLSVQQLQDMIKSSIKVQYGGPQQTSFM</sequence>
<comment type="caution">
    <text evidence="1">The sequence shown here is derived from an EMBL/GenBank/DDBJ whole genome shotgun (WGS) entry which is preliminary data.</text>
</comment>
<dbReference type="AlphaFoldDB" id="A0A5D3DQS8"/>
<evidence type="ECO:0000313" key="2">
    <source>
        <dbReference type="Proteomes" id="UP000321947"/>
    </source>
</evidence>
<dbReference type="EMBL" id="SSTD01003661">
    <property type="protein sequence ID" value="TYK25898.1"/>
    <property type="molecule type" value="Genomic_DNA"/>
</dbReference>
<evidence type="ECO:0000313" key="1">
    <source>
        <dbReference type="EMBL" id="TYK25898.1"/>
    </source>
</evidence>